<evidence type="ECO:0000256" key="1">
    <source>
        <dbReference type="ARBA" id="ARBA00007274"/>
    </source>
</evidence>
<dbReference type="CDD" id="cd03360">
    <property type="entry name" value="LbH_AT_putative"/>
    <property type="match status" value="1"/>
</dbReference>
<protein>
    <submittedName>
        <fullName evidence="3">Acetyltransferase</fullName>
    </submittedName>
</protein>
<dbReference type="InterPro" id="IPR056729">
    <property type="entry name" value="GMPPB_C"/>
</dbReference>
<comment type="similarity">
    <text evidence="1">Belongs to the transferase hexapeptide repeat family.</text>
</comment>
<dbReference type="RefSeq" id="WP_311502357.1">
    <property type="nucleotide sequence ID" value="NZ_JAVRHK010000003.1"/>
</dbReference>
<dbReference type="PANTHER" id="PTHR43300">
    <property type="entry name" value="ACETYLTRANSFERASE"/>
    <property type="match status" value="1"/>
</dbReference>
<evidence type="ECO:0000313" key="3">
    <source>
        <dbReference type="EMBL" id="MDT0675960.1"/>
    </source>
</evidence>
<dbReference type="SUPFAM" id="SSF51161">
    <property type="entry name" value="Trimeric LpxA-like enzymes"/>
    <property type="match status" value="1"/>
</dbReference>
<comment type="caution">
    <text evidence="3">The sequence shown here is derived from an EMBL/GenBank/DDBJ whole genome shotgun (WGS) entry which is preliminary data.</text>
</comment>
<sequence>MKQEVKKIVIFGESQLASLAHFYFKHDSPHEVVAFTVDRDYLNSKEHEGLPIVAFEEVEDHFPPSEYSMFLPISFKKMSHLRRDKYEAAKAKGYHLASYVSSKATTWPDLDIGDNCFIFEDNTIQPFVKIGNNCVLWSGNHIGHHTTIKDHVFITSHVVISGACTIEEHCFFGVNATIRDETTIAEATLVGMGAIITKDTKPGDIHLGQSSKIMAKKSMDLDSISHKSKG</sequence>
<keyword evidence="4" id="KW-1185">Reference proteome</keyword>
<dbReference type="InterPro" id="IPR011004">
    <property type="entry name" value="Trimer_LpxA-like_sf"/>
</dbReference>
<proteinExistence type="inferred from homology"/>
<evidence type="ECO:0000259" key="2">
    <source>
        <dbReference type="Pfam" id="PF25087"/>
    </source>
</evidence>
<dbReference type="PANTHER" id="PTHR43300:SF4">
    <property type="entry name" value="ACYL-[ACYL-CARRIER-PROTEIN]--UDP-N-ACETYLGLUCOSAMINE O-ACYLTRANSFERASE"/>
    <property type="match status" value="1"/>
</dbReference>
<dbReference type="Gene3D" id="2.160.10.10">
    <property type="entry name" value="Hexapeptide repeat proteins"/>
    <property type="match status" value="1"/>
</dbReference>
<dbReference type="InterPro" id="IPR020019">
    <property type="entry name" value="AcTrfase_PglD-like"/>
</dbReference>
<dbReference type="Pfam" id="PF25087">
    <property type="entry name" value="GMPPB_C"/>
    <property type="match status" value="1"/>
</dbReference>
<name>A0ABU3D351_9FLAO</name>
<evidence type="ECO:0000313" key="4">
    <source>
        <dbReference type="Proteomes" id="UP001262582"/>
    </source>
</evidence>
<feature type="domain" description="Mannose-1-phosphate guanyltransferase C-terminal" evidence="2">
    <location>
        <begin position="99"/>
        <end position="191"/>
    </location>
</feature>
<dbReference type="InterPro" id="IPR050179">
    <property type="entry name" value="Trans_hexapeptide_repeat"/>
</dbReference>
<dbReference type="EMBL" id="JAVRHK010000003">
    <property type="protein sequence ID" value="MDT0675960.1"/>
    <property type="molecule type" value="Genomic_DNA"/>
</dbReference>
<dbReference type="Proteomes" id="UP001262582">
    <property type="component" value="Unassembled WGS sequence"/>
</dbReference>
<organism evidence="3 4">
    <name type="scientific">Autumnicola musiva</name>
    <dbReference type="NCBI Taxonomy" id="3075589"/>
    <lineage>
        <taxon>Bacteria</taxon>
        <taxon>Pseudomonadati</taxon>
        <taxon>Bacteroidota</taxon>
        <taxon>Flavobacteriia</taxon>
        <taxon>Flavobacteriales</taxon>
        <taxon>Flavobacteriaceae</taxon>
        <taxon>Autumnicola</taxon>
    </lineage>
</organism>
<gene>
    <name evidence="3" type="ORF">RM539_05115</name>
</gene>
<accession>A0ABU3D351</accession>
<dbReference type="NCBIfam" id="TIGR03570">
    <property type="entry name" value="NeuD_NnaD"/>
    <property type="match status" value="1"/>
</dbReference>
<reference evidence="3 4" key="1">
    <citation type="submission" date="2023-09" db="EMBL/GenBank/DDBJ databases">
        <authorList>
            <person name="Rey-Velasco X."/>
        </authorList>
    </citation>
    <scope>NUCLEOTIDE SEQUENCE [LARGE SCALE GENOMIC DNA]</scope>
    <source>
        <strain evidence="3 4">F117</strain>
    </source>
</reference>